<name>A0AAE6R985_9PSED</name>
<dbReference type="EC" id="2.7.7.38" evidence="5"/>
<comment type="subcellular location">
    <subcellularLocation>
        <location evidence="5">Cytoplasm</location>
    </subcellularLocation>
    <subcellularLocation>
        <location evidence="1">Membrane</location>
    </subcellularLocation>
</comment>
<dbReference type="SUPFAM" id="SSF158997">
    <property type="entry name" value="Trm112p-like"/>
    <property type="match status" value="1"/>
</dbReference>
<dbReference type="GO" id="GO:0033468">
    <property type="term" value="P:CMP-keto-3-deoxy-D-manno-octulosonic acid biosynthetic process"/>
    <property type="evidence" value="ECO:0007669"/>
    <property type="project" value="UniProtKB-UniRule"/>
</dbReference>
<dbReference type="NCBIfam" id="NF003952">
    <property type="entry name" value="PRK05450.1-5"/>
    <property type="match status" value="1"/>
</dbReference>
<protein>
    <recommendedName>
        <fullName evidence="5">3-deoxy-manno-octulosonate cytidylyltransferase</fullName>
        <ecNumber evidence="5">2.7.7.38</ecNumber>
    </recommendedName>
    <alternativeName>
        <fullName evidence="5">CMP-2-keto-3-deoxyoctulosonic acid synthase</fullName>
        <shortName evidence="5">CKS</shortName>
        <shortName evidence="5">CMP-KDO synthase</shortName>
    </alternativeName>
</protein>
<reference evidence="7 8" key="1">
    <citation type="submission" date="2019-05" db="EMBL/GenBank/DDBJ databases">
        <title>Complete genome sequence of Pseudomonas Pseudomonas resinovorans.</title>
        <authorList>
            <person name="Chen H.-P."/>
        </authorList>
    </citation>
    <scope>NUCLEOTIDE SEQUENCE [LARGE SCALE GENOMIC DNA]</scope>
    <source>
        <strain evidence="7 8">TCU-CK1</strain>
    </source>
</reference>
<dbReference type="HAMAP" id="MF_00057">
    <property type="entry name" value="KdsB"/>
    <property type="match status" value="1"/>
</dbReference>
<dbReference type="NCBIfam" id="NF003950">
    <property type="entry name" value="PRK05450.1-3"/>
    <property type="match status" value="1"/>
</dbReference>
<dbReference type="InterPro" id="IPR003329">
    <property type="entry name" value="Cytidylyl_trans"/>
</dbReference>
<dbReference type="Pfam" id="PF02348">
    <property type="entry name" value="CTP_transf_3"/>
    <property type="match status" value="1"/>
</dbReference>
<evidence type="ECO:0000313" key="7">
    <source>
        <dbReference type="EMBL" id="QHB26830.1"/>
    </source>
</evidence>
<dbReference type="GO" id="GO:0016020">
    <property type="term" value="C:membrane"/>
    <property type="evidence" value="ECO:0007669"/>
    <property type="project" value="UniProtKB-SubCell"/>
</dbReference>
<proteinExistence type="inferred from homology"/>
<evidence type="ECO:0000256" key="1">
    <source>
        <dbReference type="ARBA" id="ARBA00004370"/>
    </source>
</evidence>
<evidence type="ECO:0000256" key="4">
    <source>
        <dbReference type="ARBA" id="ARBA00022985"/>
    </source>
</evidence>
<evidence type="ECO:0000256" key="3">
    <source>
        <dbReference type="ARBA" id="ARBA00022695"/>
    </source>
</evidence>
<dbReference type="CDD" id="cd02517">
    <property type="entry name" value="CMP-KDO-Synthetase"/>
    <property type="match status" value="1"/>
</dbReference>
<dbReference type="Proteomes" id="UP000464593">
    <property type="component" value="Chromosome"/>
</dbReference>
<dbReference type="EMBL" id="CP040324">
    <property type="protein sequence ID" value="QHB26830.1"/>
    <property type="molecule type" value="Genomic_DNA"/>
</dbReference>
<organism evidence="7 8">
    <name type="scientific">Pseudomonas monteilii</name>
    <dbReference type="NCBI Taxonomy" id="76759"/>
    <lineage>
        <taxon>Bacteria</taxon>
        <taxon>Pseudomonadati</taxon>
        <taxon>Pseudomonadota</taxon>
        <taxon>Gammaproteobacteria</taxon>
        <taxon>Pseudomonadales</taxon>
        <taxon>Pseudomonadaceae</taxon>
        <taxon>Pseudomonas</taxon>
    </lineage>
</organism>
<keyword evidence="3 5" id="KW-0548">Nucleotidyltransferase</keyword>
<accession>A0AAE6R985</accession>
<dbReference type="SUPFAM" id="SSF53448">
    <property type="entry name" value="Nucleotide-diphospho-sugar transferases"/>
    <property type="match status" value="1"/>
</dbReference>
<dbReference type="PANTHER" id="PTHR42866">
    <property type="entry name" value="3-DEOXY-MANNO-OCTULOSONATE CYTIDYLYLTRANSFERASE"/>
    <property type="match status" value="1"/>
</dbReference>
<dbReference type="GO" id="GO:0009103">
    <property type="term" value="P:lipopolysaccharide biosynthetic process"/>
    <property type="evidence" value="ECO:0007669"/>
    <property type="project" value="UniProtKB-UniRule"/>
</dbReference>
<gene>
    <name evidence="5" type="primary">kdsB</name>
    <name evidence="7" type="ORF">TCK1_1484</name>
</gene>
<keyword evidence="2 5" id="KW-0808">Transferase</keyword>
<comment type="similarity">
    <text evidence="5">Belongs to the KdsB family.</text>
</comment>
<evidence type="ECO:0000256" key="2">
    <source>
        <dbReference type="ARBA" id="ARBA00022679"/>
    </source>
</evidence>
<dbReference type="PANTHER" id="PTHR42866:SF2">
    <property type="entry name" value="3-DEOXY-MANNO-OCTULOSONATE CYTIDYLYLTRANSFERASE, MITOCHONDRIAL"/>
    <property type="match status" value="1"/>
</dbReference>
<evidence type="ECO:0000256" key="6">
    <source>
        <dbReference type="SAM" id="MobiDB-lite"/>
    </source>
</evidence>
<dbReference type="NCBIfam" id="TIGR00466">
    <property type="entry name" value="kdsB"/>
    <property type="match status" value="1"/>
</dbReference>
<dbReference type="GO" id="GO:0008690">
    <property type="term" value="F:3-deoxy-manno-octulosonate cytidylyltransferase activity"/>
    <property type="evidence" value="ECO:0007669"/>
    <property type="project" value="UniProtKB-UniRule"/>
</dbReference>
<dbReference type="Pfam" id="PF03966">
    <property type="entry name" value="Trm112p"/>
    <property type="match status" value="1"/>
</dbReference>
<comment type="pathway">
    <text evidence="5">Nucleotide-sugar biosynthesis; CMP-3-deoxy-D-manno-octulosonate biosynthesis; CMP-3-deoxy-D-manno-octulosonate from 3-deoxy-D-manno-octulosonate and CTP: step 1/1.</text>
</comment>
<dbReference type="GO" id="GO:0005829">
    <property type="term" value="C:cytosol"/>
    <property type="evidence" value="ECO:0007669"/>
    <property type="project" value="TreeGrafter"/>
</dbReference>
<feature type="region of interest" description="Disordered" evidence="6">
    <location>
        <begin position="33"/>
        <end position="58"/>
    </location>
</feature>
<dbReference type="Gene3D" id="2.20.25.10">
    <property type="match status" value="1"/>
</dbReference>
<keyword evidence="5" id="KW-0963">Cytoplasm</keyword>
<comment type="function">
    <text evidence="5">Activates KDO (a required 8-carbon sugar) for incorporation into bacterial lipopolysaccharide in Gram-negative bacteria.</text>
</comment>
<dbReference type="InterPro" id="IPR029044">
    <property type="entry name" value="Nucleotide-diphossugar_trans"/>
</dbReference>
<dbReference type="FunFam" id="3.90.550.10:FF:000011">
    <property type="entry name" value="3-deoxy-manno-octulosonate cytidylyltransferase"/>
    <property type="match status" value="1"/>
</dbReference>
<keyword evidence="4 5" id="KW-0448">Lipopolysaccharide biosynthesis</keyword>
<dbReference type="InterPro" id="IPR004528">
    <property type="entry name" value="KdsB"/>
</dbReference>
<evidence type="ECO:0000313" key="8">
    <source>
        <dbReference type="Proteomes" id="UP000464593"/>
    </source>
</evidence>
<dbReference type="InterPro" id="IPR005651">
    <property type="entry name" value="Trm112-like"/>
</dbReference>
<comment type="catalytic activity">
    <reaction evidence="5">
        <text>3-deoxy-alpha-D-manno-oct-2-ulosonate + CTP = CMP-3-deoxy-beta-D-manno-octulosonate + diphosphate</text>
        <dbReference type="Rhea" id="RHEA:23448"/>
        <dbReference type="ChEBI" id="CHEBI:33019"/>
        <dbReference type="ChEBI" id="CHEBI:37563"/>
        <dbReference type="ChEBI" id="CHEBI:85986"/>
        <dbReference type="ChEBI" id="CHEBI:85987"/>
        <dbReference type="EC" id="2.7.7.38"/>
    </reaction>
</comment>
<evidence type="ECO:0000256" key="5">
    <source>
        <dbReference type="HAMAP-Rule" id="MF_00057"/>
    </source>
</evidence>
<dbReference type="NCBIfam" id="NF009905">
    <property type="entry name" value="PRK13368.1"/>
    <property type="match status" value="1"/>
</dbReference>
<dbReference type="Gene3D" id="3.90.550.10">
    <property type="entry name" value="Spore Coat Polysaccharide Biosynthesis Protein SpsA, Chain A"/>
    <property type="match status" value="1"/>
</dbReference>
<dbReference type="AlphaFoldDB" id="A0AAE6R985"/>
<sequence length="315" mass="34122">MDTKLLDILACPITKGPLKLSADKTELISKGAGLALPDPRRHPGHAGKRGAHPDRRRASGQMSLDFTVVIPARLRSTRLPGKPLLAIAGKPMVQHVWEQARKSAASRVVIATDDTSILEACQAFGAEVLMTRADHESGTDRLAEVAAQLGLPANAIVVNVQGDEPLIPPVIIDQVAANLAAHPEAGIATLAEPIHEPETVFNPNAVKVVSDKNGLALTFSRAPLPWARDAFAKDRSVLAQGVPYRRHIGMYAYRVGFLQDFVGWGPCWLEQTEALEQLRALWHGVRIHVEDAIEAPAVGVDTPEDLERVRRLLEA</sequence>